<organism evidence="2 3">
    <name type="scientific">Virgibacillus natechei</name>
    <dbReference type="NCBI Taxonomy" id="1216297"/>
    <lineage>
        <taxon>Bacteria</taxon>
        <taxon>Bacillati</taxon>
        <taxon>Bacillota</taxon>
        <taxon>Bacilli</taxon>
        <taxon>Bacillales</taxon>
        <taxon>Bacillaceae</taxon>
        <taxon>Virgibacillus</taxon>
    </lineage>
</organism>
<name>A0ABS4IBI9_9BACI</name>
<dbReference type="Gene3D" id="1.20.120.570">
    <property type="entry name" value="YkyA-like"/>
    <property type="match status" value="1"/>
</dbReference>
<dbReference type="PROSITE" id="PS51257">
    <property type="entry name" value="PROKAR_LIPOPROTEIN"/>
    <property type="match status" value="1"/>
</dbReference>
<protein>
    <recommendedName>
        <fullName evidence="4">Cell-wall binding lipoprotein</fullName>
    </recommendedName>
</protein>
<dbReference type="RefSeq" id="WP_209461476.1">
    <property type="nucleotide sequence ID" value="NZ_CP110224.1"/>
</dbReference>
<sequence>MHKYLRKSLIFLTFTFGAILSACSGESTEEQLHNHLEEAVVLEEGFEQQQNEITELERQEQELYSEVIELNMEEFDQIQEISQEAIGIIDQRSEVMELEKESIDASQEEFNNISDLIDDIEEEAVREKIEDMYTVMSDRYSAYDNLYEAYMISLELERELYTMLQQEDIEQEDLTEQITAINDSYQDVLEANDQFNEGTIEYNALKQEFYELSDINVEYEENPASETSDADEEDDA</sequence>
<dbReference type="Proteomes" id="UP001519345">
    <property type="component" value="Unassembled WGS sequence"/>
</dbReference>
<gene>
    <name evidence="2" type="ORF">J2Z83_000342</name>
</gene>
<evidence type="ECO:0000313" key="2">
    <source>
        <dbReference type="EMBL" id="MBP1968250.1"/>
    </source>
</evidence>
<dbReference type="InterPro" id="IPR036785">
    <property type="entry name" value="YkyA-like_sf"/>
</dbReference>
<comment type="caution">
    <text evidence="2">The sequence shown here is derived from an EMBL/GenBank/DDBJ whole genome shotgun (WGS) entry which is preliminary data.</text>
</comment>
<proteinExistence type="predicted"/>
<dbReference type="Pfam" id="PF10368">
    <property type="entry name" value="YkyA"/>
    <property type="match status" value="1"/>
</dbReference>
<dbReference type="EMBL" id="JAGGKX010000001">
    <property type="protein sequence ID" value="MBP1968250.1"/>
    <property type="molecule type" value="Genomic_DNA"/>
</dbReference>
<evidence type="ECO:0000256" key="1">
    <source>
        <dbReference type="SAM" id="Coils"/>
    </source>
</evidence>
<evidence type="ECO:0000313" key="3">
    <source>
        <dbReference type="Proteomes" id="UP001519345"/>
    </source>
</evidence>
<feature type="coiled-coil region" evidence="1">
    <location>
        <begin position="39"/>
        <end position="73"/>
    </location>
</feature>
<keyword evidence="1" id="KW-0175">Coiled coil</keyword>
<keyword evidence="3" id="KW-1185">Reference proteome</keyword>
<dbReference type="SUPFAM" id="SSF140423">
    <property type="entry name" value="MW0975(SA0943)-like"/>
    <property type="match status" value="1"/>
</dbReference>
<reference evidence="2 3" key="1">
    <citation type="submission" date="2021-03" db="EMBL/GenBank/DDBJ databases">
        <title>Genomic Encyclopedia of Type Strains, Phase IV (KMG-IV): sequencing the most valuable type-strain genomes for metagenomic binning, comparative biology and taxonomic classification.</title>
        <authorList>
            <person name="Goeker M."/>
        </authorList>
    </citation>
    <scope>NUCLEOTIDE SEQUENCE [LARGE SCALE GENOMIC DNA]</scope>
    <source>
        <strain evidence="2 3">DSM 25609</strain>
    </source>
</reference>
<evidence type="ECO:0008006" key="4">
    <source>
        <dbReference type="Google" id="ProtNLM"/>
    </source>
</evidence>
<dbReference type="InterPro" id="IPR019454">
    <property type="entry name" value="Lipoprot_YkyA-like"/>
</dbReference>
<accession>A0ABS4IBI9</accession>